<dbReference type="InterPro" id="IPR036691">
    <property type="entry name" value="Endo/exonu/phosph_ase_sf"/>
</dbReference>
<dbReference type="EMBL" id="BPLR01017240">
    <property type="protein sequence ID" value="GIY89670.1"/>
    <property type="molecule type" value="Genomic_DNA"/>
</dbReference>
<dbReference type="InterPro" id="IPR005135">
    <property type="entry name" value="Endo/exonuclease/phosphatase"/>
</dbReference>
<gene>
    <name evidence="2" type="ORF">CEXT_137291</name>
</gene>
<dbReference type="GO" id="GO:0003824">
    <property type="term" value="F:catalytic activity"/>
    <property type="evidence" value="ECO:0007669"/>
    <property type="project" value="InterPro"/>
</dbReference>
<dbReference type="Gene3D" id="3.60.10.10">
    <property type="entry name" value="Endonuclease/exonuclease/phosphatase"/>
    <property type="match status" value="1"/>
</dbReference>
<accession>A0AAV4X6R4</accession>
<protein>
    <recommendedName>
        <fullName evidence="1">Endonuclease/exonuclease/phosphatase domain-containing protein</fullName>
    </recommendedName>
</protein>
<organism evidence="2 3">
    <name type="scientific">Caerostris extrusa</name>
    <name type="common">Bark spider</name>
    <name type="synonym">Caerostris bankana</name>
    <dbReference type="NCBI Taxonomy" id="172846"/>
    <lineage>
        <taxon>Eukaryota</taxon>
        <taxon>Metazoa</taxon>
        <taxon>Ecdysozoa</taxon>
        <taxon>Arthropoda</taxon>
        <taxon>Chelicerata</taxon>
        <taxon>Arachnida</taxon>
        <taxon>Araneae</taxon>
        <taxon>Araneomorphae</taxon>
        <taxon>Entelegynae</taxon>
        <taxon>Araneoidea</taxon>
        <taxon>Araneidae</taxon>
        <taxon>Caerostris</taxon>
    </lineage>
</organism>
<name>A0AAV4X6R4_CAEEX</name>
<comment type="caution">
    <text evidence="2">The sequence shown here is derived from an EMBL/GenBank/DDBJ whole genome shotgun (WGS) entry which is preliminary data.</text>
</comment>
<sequence>MVVHQNLKLFGVLNHLLSRELGVVIQKEAIATDYTSAYLIMSLKNFSVPDIQRVPVDDVVLQIENCVTFPFPSPPDQDSLKAAERRISLLGALESQKSQINSSSGLNHSNYLTNLLNGSTICIGDLNAKHTVWGSSDNTRGCDLLNLIDDNGFLFLNDGTPTHSSFSYNTRGP</sequence>
<feature type="domain" description="Endonuclease/exonuclease/phosphatase" evidence="1">
    <location>
        <begin position="112"/>
        <end position="165"/>
    </location>
</feature>
<reference evidence="2 3" key="1">
    <citation type="submission" date="2021-06" db="EMBL/GenBank/DDBJ databases">
        <title>Caerostris extrusa draft genome.</title>
        <authorList>
            <person name="Kono N."/>
            <person name="Arakawa K."/>
        </authorList>
    </citation>
    <scope>NUCLEOTIDE SEQUENCE [LARGE SCALE GENOMIC DNA]</scope>
</reference>
<evidence type="ECO:0000313" key="3">
    <source>
        <dbReference type="Proteomes" id="UP001054945"/>
    </source>
</evidence>
<evidence type="ECO:0000313" key="2">
    <source>
        <dbReference type="EMBL" id="GIY89670.1"/>
    </source>
</evidence>
<proteinExistence type="predicted"/>
<dbReference type="Pfam" id="PF14529">
    <property type="entry name" value="Exo_endo_phos_2"/>
    <property type="match status" value="1"/>
</dbReference>
<evidence type="ECO:0000259" key="1">
    <source>
        <dbReference type="Pfam" id="PF14529"/>
    </source>
</evidence>
<dbReference type="SUPFAM" id="SSF56219">
    <property type="entry name" value="DNase I-like"/>
    <property type="match status" value="1"/>
</dbReference>
<keyword evidence="3" id="KW-1185">Reference proteome</keyword>
<dbReference type="Proteomes" id="UP001054945">
    <property type="component" value="Unassembled WGS sequence"/>
</dbReference>
<dbReference type="AlphaFoldDB" id="A0AAV4X6R4"/>